<feature type="compositionally biased region" description="Basic and acidic residues" evidence="1">
    <location>
        <begin position="164"/>
        <end position="178"/>
    </location>
</feature>
<keyword evidence="2" id="KW-0472">Membrane</keyword>
<feature type="compositionally biased region" description="Polar residues" evidence="1">
    <location>
        <begin position="182"/>
        <end position="197"/>
    </location>
</feature>
<evidence type="ECO:0000256" key="1">
    <source>
        <dbReference type="SAM" id="MobiDB-lite"/>
    </source>
</evidence>
<feature type="transmembrane region" description="Helical" evidence="2">
    <location>
        <begin position="138"/>
        <end position="157"/>
    </location>
</feature>
<reference evidence="4 5" key="1">
    <citation type="submission" date="2015-08" db="EMBL/GenBank/DDBJ databases">
        <authorList>
            <person name="Babu N.S."/>
            <person name="Beckwith C.J."/>
            <person name="Beseler K.G."/>
            <person name="Brison A."/>
            <person name="Carone J.V."/>
            <person name="Caskin T.P."/>
            <person name="Diamond M."/>
            <person name="Durham M.E."/>
            <person name="Foxe J.M."/>
            <person name="Go M."/>
            <person name="Henderson B.A."/>
            <person name="Jones I.B."/>
            <person name="McGettigan J.A."/>
            <person name="Micheletti S.J."/>
            <person name="Nasrallah M.E."/>
            <person name="Ortiz D."/>
            <person name="Piller C.R."/>
            <person name="Privatt S.R."/>
            <person name="Schneider S.L."/>
            <person name="Sharp S."/>
            <person name="Smith T.C."/>
            <person name="Stanton J.D."/>
            <person name="Ullery H.E."/>
            <person name="Wilson R.J."/>
            <person name="Serrano M.G."/>
            <person name="Buck G."/>
            <person name="Lee V."/>
            <person name="Wang Y."/>
            <person name="Carvalho R."/>
            <person name="Voegtly L."/>
            <person name="Shi R."/>
            <person name="Duckworth R."/>
            <person name="Johnson A."/>
            <person name="Loviza R."/>
            <person name="Walstead R."/>
            <person name="Shah Z."/>
            <person name="Kiflezghi M."/>
            <person name="Wade K."/>
            <person name="Ball S.L."/>
            <person name="Bradley K.W."/>
            <person name="Asai D.J."/>
            <person name="Bowman C.A."/>
            <person name="Russell D.A."/>
            <person name="Pope W.H."/>
            <person name="Jacobs-Sera D."/>
            <person name="Hendrix R.W."/>
            <person name="Hatfull G.F."/>
        </authorList>
    </citation>
    <scope>NUCLEOTIDE SEQUENCE [LARGE SCALE GENOMIC DNA]</scope>
    <source>
        <strain evidence="4 5">DSM 27710</strain>
    </source>
</reference>
<keyword evidence="2" id="KW-1133">Transmembrane helix</keyword>
<feature type="chain" id="PRO_5005465871" evidence="3">
    <location>
        <begin position="24"/>
        <end position="212"/>
    </location>
</feature>
<dbReference type="STRING" id="1391653.AKJ08_1503"/>
<proteinExistence type="predicted"/>
<dbReference type="RefSeq" id="WP_050725473.1">
    <property type="nucleotide sequence ID" value="NZ_CP012332.1"/>
</dbReference>
<evidence type="ECO:0000256" key="2">
    <source>
        <dbReference type="SAM" id="Phobius"/>
    </source>
</evidence>
<accession>A0A0K1PCG4</accession>
<organism evidence="4 5">
    <name type="scientific">Vulgatibacter incomptus</name>
    <dbReference type="NCBI Taxonomy" id="1391653"/>
    <lineage>
        <taxon>Bacteria</taxon>
        <taxon>Pseudomonadati</taxon>
        <taxon>Myxococcota</taxon>
        <taxon>Myxococcia</taxon>
        <taxon>Myxococcales</taxon>
        <taxon>Cystobacterineae</taxon>
        <taxon>Vulgatibacteraceae</taxon>
        <taxon>Vulgatibacter</taxon>
    </lineage>
</organism>
<feature type="region of interest" description="Disordered" evidence="1">
    <location>
        <begin position="163"/>
        <end position="212"/>
    </location>
</feature>
<protein>
    <submittedName>
        <fullName evidence="4">Uncharacterized protein</fullName>
    </submittedName>
</protein>
<dbReference type="EMBL" id="CP012332">
    <property type="protein sequence ID" value="AKU91116.1"/>
    <property type="molecule type" value="Genomic_DNA"/>
</dbReference>
<keyword evidence="3" id="KW-0732">Signal</keyword>
<feature type="signal peptide" evidence="3">
    <location>
        <begin position="1"/>
        <end position="23"/>
    </location>
</feature>
<gene>
    <name evidence="4" type="ORF">AKJ08_1503</name>
</gene>
<keyword evidence="2" id="KW-0812">Transmembrane</keyword>
<keyword evidence="5" id="KW-1185">Reference proteome</keyword>
<dbReference type="Proteomes" id="UP000055590">
    <property type="component" value="Chromosome"/>
</dbReference>
<name>A0A0K1PCG4_9BACT</name>
<evidence type="ECO:0000256" key="3">
    <source>
        <dbReference type="SAM" id="SignalP"/>
    </source>
</evidence>
<evidence type="ECO:0000313" key="5">
    <source>
        <dbReference type="Proteomes" id="UP000055590"/>
    </source>
</evidence>
<dbReference type="KEGG" id="vin:AKJ08_1503"/>
<evidence type="ECO:0000313" key="4">
    <source>
        <dbReference type="EMBL" id="AKU91116.1"/>
    </source>
</evidence>
<sequence length="212" mass="21909">MRFPGLFLSLLMLVFGGAAGASATPFERLSSQADLVLLGQVIQVGEADDGGGALTTIAIDRQLQGLERAGALTFWNPDAADAWQVGDRSAFFLARRSTSGARFVSVAGRVASLEAGVGVVPSAAVVPASVPESEPNPISVPGVLAGLAAAAGILAVARRRRLRELREQEPTRTPKRDEAETEPSSDPASPFTGQPSSGRPAKDSPPRVAARG</sequence>
<dbReference type="AlphaFoldDB" id="A0A0K1PCG4"/>